<evidence type="ECO:0000313" key="2">
    <source>
        <dbReference type="EMBL" id="TGU74412.1"/>
    </source>
</evidence>
<proteinExistence type="predicted"/>
<organism evidence="2 3">
    <name type="scientific">Geomonas terrae</name>
    <dbReference type="NCBI Taxonomy" id="2562681"/>
    <lineage>
        <taxon>Bacteria</taxon>
        <taxon>Pseudomonadati</taxon>
        <taxon>Thermodesulfobacteriota</taxon>
        <taxon>Desulfuromonadia</taxon>
        <taxon>Geobacterales</taxon>
        <taxon>Geobacteraceae</taxon>
        <taxon>Geomonas</taxon>
    </lineage>
</organism>
<dbReference type="EMBL" id="SRSC01000001">
    <property type="protein sequence ID" value="TGU74412.1"/>
    <property type="molecule type" value="Genomic_DNA"/>
</dbReference>
<evidence type="ECO:0000256" key="1">
    <source>
        <dbReference type="SAM" id="SignalP"/>
    </source>
</evidence>
<gene>
    <name evidence="2" type="ORF">E4633_02805</name>
</gene>
<name>A0A4V3P068_9BACT</name>
<feature type="chain" id="PRO_5020320633" description="DUF11 domain-containing protein" evidence="1">
    <location>
        <begin position="27"/>
        <end position="419"/>
    </location>
</feature>
<comment type="caution">
    <text evidence="2">The sequence shown here is derived from an EMBL/GenBank/DDBJ whole genome shotgun (WGS) entry which is preliminary data.</text>
</comment>
<evidence type="ECO:0008006" key="4">
    <source>
        <dbReference type="Google" id="ProtNLM"/>
    </source>
</evidence>
<protein>
    <recommendedName>
        <fullName evidence="4">DUF11 domain-containing protein</fullName>
    </recommendedName>
</protein>
<feature type="signal peptide" evidence="1">
    <location>
        <begin position="1"/>
        <end position="26"/>
    </location>
</feature>
<keyword evidence="3" id="KW-1185">Reference proteome</keyword>
<accession>A0A4V3P068</accession>
<dbReference type="RefSeq" id="WP_135868742.1">
    <property type="nucleotide sequence ID" value="NZ_SRSC01000001.1"/>
</dbReference>
<dbReference type="AlphaFoldDB" id="A0A4V3P068"/>
<keyword evidence="1" id="KW-0732">Signal</keyword>
<dbReference type="Proteomes" id="UP000306416">
    <property type="component" value="Unassembled WGS sequence"/>
</dbReference>
<evidence type="ECO:0000313" key="3">
    <source>
        <dbReference type="Proteomes" id="UP000306416"/>
    </source>
</evidence>
<reference evidence="2 3" key="1">
    <citation type="submission" date="2019-04" db="EMBL/GenBank/DDBJ databases">
        <title>Geobacter oryzae sp. nov., ferric-reducing bacteria isolated from paddy soil.</title>
        <authorList>
            <person name="Xu Z."/>
            <person name="Masuda Y."/>
            <person name="Itoh H."/>
            <person name="Senoo K."/>
        </authorList>
    </citation>
    <scope>NUCLEOTIDE SEQUENCE [LARGE SCALE GENOMIC DNA]</scope>
    <source>
        <strain evidence="2 3">Red111</strain>
    </source>
</reference>
<sequence length="419" mass="42123">MKFFGKKWLAPALAATVVLCAQAAFASTAANTAIVNKAVLSYNGGLTAESSVTVKVDLVPSLPNVTITSGSGAYQGPDTPAISNTVTVTSSANGPADYTVTPSVAAASNTTGATVTGGTSIKLGATITAGTGTTTSIVVPAPIGGAITADAEVNGIAVNDIIVFTVNNHTYTPKVTSTQYNSANNTFTINWANTQAIASSDVLGAGVQVGERQEVTLTAKPGTIATLGLDITTTVKAEVTATNFPTNSATTAPANKWTSTPPTITFQKYSRNVSSPVTGSGTPHYNSSIEGNTGAGSLPYFTGGVTGKPDDVIEYVIEVSNSGSSTFDLTTCAVSDHIPTAYVTDPLPAYTGSRSIFYIDTNAAASTIAAGAIGANQASYVAGNSPNLIVNVGDGANATTAGTIPIGKGVAVAYRVKIK</sequence>